<evidence type="ECO:0000313" key="1">
    <source>
        <dbReference type="EMBL" id="KAH9643802.1"/>
    </source>
</evidence>
<proteinExistence type="predicted"/>
<comment type="caution">
    <text evidence="1">The sequence shown here is derived from an EMBL/GenBank/DDBJ whole genome shotgun (WGS) entry which is preliminary data.</text>
</comment>
<name>A0A922SMF9_SPOEX</name>
<gene>
    <name evidence="1" type="ORF">HF086_002300</name>
</gene>
<evidence type="ECO:0000313" key="2">
    <source>
        <dbReference type="Proteomes" id="UP000814243"/>
    </source>
</evidence>
<dbReference type="AlphaFoldDB" id="A0A922SMF9"/>
<sequence length="657" mass="75540">MDADNCISRNTSKKRLLESDSDLELDCCSDSDCSTPKKCLKLMNIKQTKRRQKYKSLWEKEHGAWLTNDPQNEYNAKCKLCGVIFAIASAGIGQVKQHLQTKQHKSKSEMKKSSGVLEKFIGPASASTSSQGSFYSDKDNVTAAELALTYHTVKHNLSYNSMDCTVKLNKIIYVNSSTATSIRLARTKMEAIVTEVLGPYALQNVIDDLNSNNLYFCLQTDASNKKNIKLFPLVVQYFTAKNGIQSKLIDFYENSNESADGMFHAIEKSIEQCKLSFSNISGLSADNTNANFGINHSLFTNIRDLVPDLIKGNCHAHIVHNCMKHAMNFLSYDIENIILKIYAHFSHSAVRREELKKFIESVDGDFHELKRHVGTRWLSLLPCIDTILLNWRAIRNYFVSLGEDCPMIIQNLLLLNTSDNHDLIDVYFNFCSHILNVFTKTVKFLEGNNITLLDVYNIMHNLRKELMKRKEDLFFGYETGKKIKQIEMSSPEVSQKIHRNFILFLDKALMYLDKWFDFNHTNYLFSLSNINLKSDVEYQHFSHIVETLKLQKLNINMDDLYEEVSLLKELYAQVNHSKDFLELSTSQKWQKIFQSSNDFDIIKKLLLILRQYFGFDAIFSNKVVENPDDRHFVILVKKTVTSKSCKIDAVEVEQSTV</sequence>
<protein>
    <submittedName>
        <fullName evidence="1">Uncharacterized protein</fullName>
    </submittedName>
</protein>
<dbReference type="PANTHER" id="PTHR37162">
    <property type="entry name" value="HAT FAMILY DIMERISATION DOMAINCONTAINING PROTEIN-RELATED"/>
    <property type="match status" value="1"/>
</dbReference>
<dbReference type="PANTHER" id="PTHR37162:SF1">
    <property type="entry name" value="BED-TYPE DOMAIN-CONTAINING PROTEIN"/>
    <property type="match status" value="1"/>
</dbReference>
<dbReference type="Proteomes" id="UP000814243">
    <property type="component" value="Unassembled WGS sequence"/>
</dbReference>
<dbReference type="InterPro" id="IPR012337">
    <property type="entry name" value="RNaseH-like_sf"/>
</dbReference>
<accession>A0A922SMF9</accession>
<reference evidence="1" key="1">
    <citation type="journal article" date="2021" name="G3 (Bethesda)">
        <title>Genome and transcriptome analysis of the beet armyworm Spodoptera exigua reveals targets for pest control. .</title>
        <authorList>
            <person name="Simon S."/>
            <person name="Breeschoten T."/>
            <person name="Jansen H.J."/>
            <person name="Dirks R.P."/>
            <person name="Schranz M.E."/>
            <person name="Ros V.I.D."/>
        </authorList>
    </citation>
    <scope>NUCLEOTIDE SEQUENCE</scope>
    <source>
        <strain evidence="1">TB_SE_WUR_2020</strain>
    </source>
</reference>
<organism evidence="1 2">
    <name type="scientific">Spodoptera exigua</name>
    <name type="common">Beet armyworm</name>
    <name type="synonym">Noctua fulgens</name>
    <dbReference type="NCBI Taxonomy" id="7107"/>
    <lineage>
        <taxon>Eukaryota</taxon>
        <taxon>Metazoa</taxon>
        <taxon>Ecdysozoa</taxon>
        <taxon>Arthropoda</taxon>
        <taxon>Hexapoda</taxon>
        <taxon>Insecta</taxon>
        <taxon>Pterygota</taxon>
        <taxon>Neoptera</taxon>
        <taxon>Endopterygota</taxon>
        <taxon>Lepidoptera</taxon>
        <taxon>Glossata</taxon>
        <taxon>Ditrysia</taxon>
        <taxon>Noctuoidea</taxon>
        <taxon>Noctuidae</taxon>
        <taxon>Amphipyrinae</taxon>
        <taxon>Spodoptera</taxon>
    </lineage>
</organism>
<dbReference type="EMBL" id="JACEFF010000112">
    <property type="protein sequence ID" value="KAH9643802.1"/>
    <property type="molecule type" value="Genomic_DNA"/>
</dbReference>
<dbReference type="SUPFAM" id="SSF53098">
    <property type="entry name" value="Ribonuclease H-like"/>
    <property type="match status" value="1"/>
</dbReference>